<evidence type="ECO:0000313" key="2">
    <source>
        <dbReference type="Proteomes" id="UP000824037"/>
    </source>
</evidence>
<accession>A0A9D2J2F6</accession>
<dbReference type="Proteomes" id="UP000824037">
    <property type="component" value="Unassembled WGS sequence"/>
</dbReference>
<dbReference type="InterPro" id="IPR005502">
    <property type="entry name" value="Ribosyl_crysJ1"/>
</dbReference>
<proteinExistence type="predicted"/>
<dbReference type="AlphaFoldDB" id="A0A9D2J2F6"/>
<name>A0A9D2J2F6_9MICO</name>
<dbReference type="EMBL" id="DXBY01000037">
    <property type="protein sequence ID" value="HIZ34490.1"/>
    <property type="molecule type" value="Genomic_DNA"/>
</dbReference>
<comment type="caution">
    <text evidence="1">The sequence shown here is derived from an EMBL/GenBank/DDBJ whole genome shotgun (WGS) entry which is preliminary data.</text>
</comment>
<dbReference type="Gene3D" id="1.10.4080.10">
    <property type="entry name" value="ADP-ribosylation/Crystallin J1"/>
    <property type="match status" value="1"/>
</dbReference>
<evidence type="ECO:0000313" key="1">
    <source>
        <dbReference type="EMBL" id="HIZ34490.1"/>
    </source>
</evidence>
<protein>
    <submittedName>
        <fullName evidence="1">ADP-ribosylglycohydrolase family protein</fullName>
    </submittedName>
</protein>
<dbReference type="InterPro" id="IPR036705">
    <property type="entry name" value="Ribosyl_crysJ1_sf"/>
</dbReference>
<organism evidence="1 2">
    <name type="scientific">Candidatus Ruania gallistercoris</name>
    <dbReference type="NCBI Taxonomy" id="2838746"/>
    <lineage>
        <taxon>Bacteria</taxon>
        <taxon>Bacillati</taxon>
        <taxon>Actinomycetota</taxon>
        <taxon>Actinomycetes</taxon>
        <taxon>Micrococcales</taxon>
        <taxon>Ruaniaceae</taxon>
        <taxon>Ruania</taxon>
    </lineage>
</organism>
<reference evidence="1" key="2">
    <citation type="submission" date="2021-04" db="EMBL/GenBank/DDBJ databases">
        <authorList>
            <person name="Gilroy R."/>
        </authorList>
    </citation>
    <scope>NUCLEOTIDE SEQUENCE</scope>
    <source>
        <strain evidence="1">ChiGjej4B4-7305</strain>
    </source>
</reference>
<dbReference type="Pfam" id="PF03747">
    <property type="entry name" value="ADP_ribosyl_GH"/>
    <property type="match status" value="1"/>
</dbReference>
<reference evidence="1" key="1">
    <citation type="journal article" date="2021" name="PeerJ">
        <title>Extensive microbial diversity within the chicken gut microbiome revealed by metagenomics and culture.</title>
        <authorList>
            <person name="Gilroy R."/>
            <person name="Ravi A."/>
            <person name="Getino M."/>
            <person name="Pursley I."/>
            <person name="Horton D.L."/>
            <person name="Alikhan N.F."/>
            <person name="Baker D."/>
            <person name="Gharbi K."/>
            <person name="Hall N."/>
            <person name="Watson M."/>
            <person name="Adriaenssens E.M."/>
            <person name="Foster-Nyarko E."/>
            <person name="Jarju S."/>
            <person name="Secka A."/>
            <person name="Antonio M."/>
            <person name="Oren A."/>
            <person name="Chaudhuri R.R."/>
            <person name="La Ragione R."/>
            <person name="Hildebrand F."/>
            <person name="Pallen M.J."/>
        </authorList>
    </citation>
    <scope>NUCLEOTIDE SEQUENCE</scope>
    <source>
        <strain evidence="1">ChiGjej4B4-7305</strain>
    </source>
</reference>
<dbReference type="SUPFAM" id="SSF101478">
    <property type="entry name" value="ADP-ribosylglycohydrolase"/>
    <property type="match status" value="1"/>
</dbReference>
<sequence length="301" mass="31008">MALLSQSTERTLDRAAGALLGLALGDAMGRPGRGWPQHRIRGQFGWIADLVPVPAPRPGDGPAGTMGAATRAAFTLAAHWPQRPRAPLTRRPVRPDATSLAAHRLLPVGIACRDAEAIAAQMARLGGVRTTASALAAATLVAGVISSAVDAPDGSGDPMFLAAHLEMGFRALEEIEGKGPADVAPSVVERSLLAREIAVRAPDDEAFLTRLYDVVGVSKAAAESVPAAVGLLIRAEADPTRTSVLAANLGGETSRIGALATAMAGAVRGRAAVASQWRVHVENVNSVCSVSLAQQLLAQRS</sequence>
<gene>
    <name evidence="1" type="ORF">H9815_01830</name>
</gene>